<protein>
    <submittedName>
        <fullName evidence="2">Uncharacterized protein</fullName>
    </submittedName>
</protein>
<dbReference type="AlphaFoldDB" id="A0A1L8CRL8"/>
<organism evidence="2 3">
    <name type="scientific">Carboxydothermus pertinax</name>
    <dbReference type="NCBI Taxonomy" id="870242"/>
    <lineage>
        <taxon>Bacteria</taxon>
        <taxon>Bacillati</taxon>
        <taxon>Bacillota</taxon>
        <taxon>Clostridia</taxon>
        <taxon>Thermoanaerobacterales</taxon>
        <taxon>Thermoanaerobacteraceae</taxon>
        <taxon>Carboxydothermus</taxon>
    </lineage>
</organism>
<evidence type="ECO:0000313" key="2">
    <source>
        <dbReference type="EMBL" id="GAV21562.1"/>
    </source>
</evidence>
<dbReference type="EMBL" id="BDJK01000003">
    <property type="protein sequence ID" value="GAV21562.1"/>
    <property type="molecule type" value="Genomic_DNA"/>
</dbReference>
<sequence length="75" mass="8162">MEAGGIEPTVRRTSAESFSEGSRYFSFHPIGAYRQATIGISRKISLRKSRDTLSKPARLGHAPAEIPGQFPSGRS</sequence>
<keyword evidence="3" id="KW-1185">Reference proteome</keyword>
<gene>
    <name evidence="2" type="ORF">cpu_00720</name>
</gene>
<evidence type="ECO:0000256" key="1">
    <source>
        <dbReference type="SAM" id="MobiDB-lite"/>
    </source>
</evidence>
<name>A0A1L8CRL8_9THEO</name>
<feature type="region of interest" description="Disordered" evidence="1">
    <location>
        <begin position="51"/>
        <end position="75"/>
    </location>
</feature>
<dbReference type="STRING" id="870242.cpu_00720"/>
<proteinExistence type="predicted"/>
<accession>A0A1L8CRL8</accession>
<comment type="caution">
    <text evidence="2">The sequence shown here is derived from an EMBL/GenBank/DDBJ whole genome shotgun (WGS) entry which is preliminary data.</text>
</comment>
<evidence type="ECO:0000313" key="3">
    <source>
        <dbReference type="Proteomes" id="UP000187485"/>
    </source>
</evidence>
<dbReference type="Proteomes" id="UP000187485">
    <property type="component" value="Unassembled WGS sequence"/>
</dbReference>
<reference evidence="3" key="1">
    <citation type="submission" date="2016-12" db="EMBL/GenBank/DDBJ databases">
        <title>Draft Genome Sequences od Carboxydothermus pertinax and islandicus, Hydrogenogenic Carboxydotrophic Bacteria.</title>
        <authorList>
            <person name="Fukuyama Y."/>
            <person name="Ohmae K."/>
            <person name="Yoneda Y."/>
            <person name="Yoshida T."/>
            <person name="Sako Y."/>
        </authorList>
    </citation>
    <scope>NUCLEOTIDE SEQUENCE [LARGE SCALE GENOMIC DNA]</scope>
    <source>
        <strain evidence="3">Ug1</strain>
    </source>
</reference>